<evidence type="ECO:0000313" key="8">
    <source>
        <dbReference type="Proteomes" id="UP000771797"/>
    </source>
</evidence>
<dbReference type="Pfam" id="PF13450">
    <property type="entry name" value="NAD_binding_8"/>
    <property type="match status" value="1"/>
</dbReference>
<keyword evidence="3" id="KW-0285">Flavoprotein</keyword>
<evidence type="ECO:0000256" key="1">
    <source>
        <dbReference type="ARBA" id="ARBA00001974"/>
    </source>
</evidence>
<evidence type="ECO:0000256" key="5">
    <source>
        <dbReference type="ARBA" id="ARBA00023002"/>
    </source>
</evidence>
<dbReference type="InterPro" id="IPR036188">
    <property type="entry name" value="FAD/NAD-bd_sf"/>
</dbReference>
<evidence type="ECO:0000256" key="2">
    <source>
        <dbReference type="ARBA" id="ARBA00010139"/>
    </source>
</evidence>
<comment type="similarity">
    <text evidence="2">Belongs to the FAD-binding monooxygenase family.</text>
</comment>
<name>A0ABQ6Y8S2_9GAMM</name>
<keyword evidence="6" id="KW-0503">Monooxygenase</keyword>
<dbReference type="InterPro" id="IPR051820">
    <property type="entry name" value="FAD-binding_MO"/>
</dbReference>
<evidence type="ECO:0000256" key="3">
    <source>
        <dbReference type="ARBA" id="ARBA00022630"/>
    </source>
</evidence>
<keyword evidence="5" id="KW-0560">Oxidoreductase</keyword>
<gene>
    <name evidence="7" type="ORF">A6D6_02211</name>
</gene>
<protein>
    <submittedName>
        <fullName evidence="7">Cyclohexanone 1,2-monooxygenase, fad-binding protein</fullName>
    </submittedName>
</protein>
<dbReference type="SUPFAM" id="SSF51905">
    <property type="entry name" value="FAD/NAD(P)-binding domain"/>
    <property type="match status" value="1"/>
</dbReference>
<comment type="caution">
    <text evidence="7">The sequence shown here is derived from an EMBL/GenBank/DDBJ whole genome shotgun (WGS) entry which is preliminary data.</text>
</comment>
<dbReference type="PANTHER" id="PTHR43872">
    <property type="entry name" value="MONOOXYGENASE, PUTATIVE (AFU_ORTHOLOGUE AFUA_8G02570)-RELATED"/>
    <property type="match status" value="1"/>
</dbReference>
<proteinExistence type="inferred from homology"/>
<sequence>MRGAEDISMNKQQEQFQPLPLDVLIIGAGLSGIGAARALSDKCPDKRYLILERREAIGGTWDLFRYPGIRSDSDMYTLGYSYKPWTGRKAIADGPDIKRYIEEIAEESGAIHNIRFRHQVVSASWSTDDALWTVEVRITGEDGTTREERIRTRFIASCSGYYSYDEGYRPEFPGESDFNGQIIHPQFWPEQLDCQGKRIVVIGSGATAVTLVPALAEQGARVTMLQRSPSYIFARPLVDRLAHALQRWLPLPLAYRLTRWKNVLLGQRFFRNARTRPGPTRDYLLHLAQRQVGSEVDMKHFSPDYRPWDQRVCAVPDGDLFHMLRSRRVNIVTDTIDRFTPGGIRLASGQELEADIIVTATGLKLNALGDVRLEVDGKVTAAADCMAYKGMMLSDVPNLMLTFGYTNASWTLKAELTCNYMTRLLRHMDKKGVRIAVARRDPTVKALPFLDFSSGYVQRGVDVMPQQGDRDCWRVHQNYLKDKYMIQYGRLDDGVLRFQ</sequence>
<comment type="cofactor">
    <cofactor evidence="1">
        <name>FAD</name>
        <dbReference type="ChEBI" id="CHEBI:57692"/>
    </cofactor>
</comment>
<dbReference type="PANTHER" id="PTHR43872:SF1">
    <property type="entry name" value="MONOOXYGENASE, PUTATIVE (AFU_ORTHOLOGUE AFUA_8G02570)-RELATED"/>
    <property type="match status" value="1"/>
</dbReference>
<accession>A0ABQ6Y8S2</accession>
<dbReference type="Proteomes" id="UP000771797">
    <property type="component" value="Unassembled WGS sequence"/>
</dbReference>
<evidence type="ECO:0000313" key="7">
    <source>
        <dbReference type="EMBL" id="KAF0805570.1"/>
    </source>
</evidence>
<dbReference type="EMBL" id="AQPF01000015">
    <property type="protein sequence ID" value="KAF0805570.1"/>
    <property type="molecule type" value="Genomic_DNA"/>
</dbReference>
<keyword evidence="8" id="KW-1185">Reference proteome</keyword>
<reference evidence="7 8" key="1">
    <citation type="submission" date="2012-09" db="EMBL/GenBank/DDBJ databases">
        <title>Genome Sequence of alkane-degrading Bacterium Alcanivorax sp. 6-D-6.</title>
        <authorList>
            <person name="Lai Q."/>
            <person name="Shao Z."/>
        </authorList>
    </citation>
    <scope>NUCLEOTIDE SEQUENCE [LARGE SCALE GENOMIC DNA]</scope>
    <source>
        <strain evidence="7 8">6-D-6</strain>
    </source>
</reference>
<evidence type="ECO:0000256" key="4">
    <source>
        <dbReference type="ARBA" id="ARBA00022827"/>
    </source>
</evidence>
<dbReference type="Pfam" id="PF00743">
    <property type="entry name" value="FMO-like"/>
    <property type="match status" value="1"/>
</dbReference>
<evidence type="ECO:0000256" key="6">
    <source>
        <dbReference type="ARBA" id="ARBA00023033"/>
    </source>
</evidence>
<dbReference type="InterPro" id="IPR020946">
    <property type="entry name" value="Flavin_mOase-like"/>
</dbReference>
<dbReference type="Gene3D" id="3.50.50.60">
    <property type="entry name" value="FAD/NAD(P)-binding domain"/>
    <property type="match status" value="2"/>
</dbReference>
<keyword evidence="4" id="KW-0274">FAD</keyword>
<organism evidence="7 8">
    <name type="scientific">Alcanivorax xiamenensis</name>
    <dbReference type="NCBI Taxonomy" id="1177156"/>
    <lineage>
        <taxon>Bacteria</taxon>
        <taxon>Pseudomonadati</taxon>
        <taxon>Pseudomonadota</taxon>
        <taxon>Gammaproteobacteria</taxon>
        <taxon>Oceanospirillales</taxon>
        <taxon>Alcanivoracaceae</taxon>
        <taxon>Alcanivorax</taxon>
    </lineage>
</organism>
<dbReference type="PRINTS" id="PR00411">
    <property type="entry name" value="PNDRDTASEI"/>
</dbReference>